<proteinExistence type="predicted"/>
<dbReference type="EMBL" id="LAZR01017122">
    <property type="protein sequence ID" value="KKM01712.1"/>
    <property type="molecule type" value="Genomic_DNA"/>
</dbReference>
<protein>
    <submittedName>
        <fullName evidence="1">Uncharacterized protein</fullName>
    </submittedName>
</protein>
<evidence type="ECO:0000313" key="1">
    <source>
        <dbReference type="EMBL" id="KKM01712.1"/>
    </source>
</evidence>
<reference evidence="1" key="1">
    <citation type="journal article" date="2015" name="Nature">
        <title>Complex archaea that bridge the gap between prokaryotes and eukaryotes.</title>
        <authorList>
            <person name="Spang A."/>
            <person name="Saw J.H."/>
            <person name="Jorgensen S.L."/>
            <person name="Zaremba-Niedzwiedzka K."/>
            <person name="Martijn J."/>
            <person name="Lind A.E."/>
            <person name="van Eijk R."/>
            <person name="Schleper C."/>
            <person name="Guy L."/>
            <person name="Ettema T.J."/>
        </authorList>
    </citation>
    <scope>NUCLEOTIDE SEQUENCE</scope>
</reference>
<sequence length="75" mass="8772">MAIRWRKDGTLMCAAMSKSEKDDTYIDDRLHYQLSVISRTIIADIAHKNNGLWHWVHGMYDDPGRLRGKPELEIM</sequence>
<accession>A0A0F9HEX7</accession>
<gene>
    <name evidence="1" type="ORF">LCGC14_1791720</name>
</gene>
<name>A0A0F9HEX7_9ZZZZ</name>
<comment type="caution">
    <text evidence="1">The sequence shown here is derived from an EMBL/GenBank/DDBJ whole genome shotgun (WGS) entry which is preliminary data.</text>
</comment>
<dbReference type="AlphaFoldDB" id="A0A0F9HEX7"/>
<organism evidence="1">
    <name type="scientific">marine sediment metagenome</name>
    <dbReference type="NCBI Taxonomy" id="412755"/>
    <lineage>
        <taxon>unclassified sequences</taxon>
        <taxon>metagenomes</taxon>
        <taxon>ecological metagenomes</taxon>
    </lineage>
</organism>